<evidence type="ECO:0008006" key="3">
    <source>
        <dbReference type="Google" id="ProtNLM"/>
    </source>
</evidence>
<reference evidence="1" key="1">
    <citation type="submission" date="2020-10" db="EMBL/GenBank/DDBJ databases">
        <authorList>
            <person name="Delgado J.A."/>
            <person name="Gonzalez J.M."/>
        </authorList>
    </citation>
    <scope>NUCLEOTIDE SEQUENCE</scope>
    <source>
        <strain evidence="1">23.6</strain>
    </source>
</reference>
<dbReference type="EMBL" id="CP063414">
    <property type="protein sequence ID" value="UOE74748.1"/>
    <property type="molecule type" value="Genomic_DNA"/>
</dbReference>
<protein>
    <recommendedName>
        <fullName evidence="3">Mobile element protein</fullName>
    </recommendedName>
</protein>
<evidence type="ECO:0000313" key="2">
    <source>
        <dbReference type="Proteomes" id="UP001058458"/>
    </source>
</evidence>
<dbReference type="Proteomes" id="UP001058458">
    <property type="component" value="Chromosome"/>
</dbReference>
<sequence>MMLFYHGRTKHHELQEQMIAKLRADNEQLEK</sequence>
<dbReference type="AlphaFoldDB" id="A0AB38QTN7"/>
<dbReference type="RefSeq" id="WP_080561274.1">
    <property type="nucleotide sequence ID" value="NZ_CP012712.1"/>
</dbReference>
<organism evidence="1 2">
    <name type="scientific">Parageobacillus thermoglucosidasius</name>
    <name type="common">Geobacillus thermoglucosidasius</name>
    <dbReference type="NCBI Taxonomy" id="1426"/>
    <lineage>
        <taxon>Bacteria</taxon>
        <taxon>Bacillati</taxon>
        <taxon>Bacillota</taxon>
        <taxon>Bacilli</taxon>
        <taxon>Bacillales</taxon>
        <taxon>Anoxybacillaceae</taxon>
        <taxon>Parageobacillus</taxon>
    </lineage>
</organism>
<gene>
    <name evidence="1" type="ORF">IMI45_10165</name>
</gene>
<name>A0AB38QTN7_PARTM</name>
<accession>A0AB38QTN7</accession>
<proteinExistence type="predicted"/>
<dbReference type="GeneID" id="301034057"/>
<evidence type="ECO:0000313" key="1">
    <source>
        <dbReference type="EMBL" id="UOE74748.1"/>
    </source>
</evidence>